<name>A0A0L6UZZ1_9BASI</name>
<gene>
    <name evidence="1" type="ORF">VP01_3127g1</name>
</gene>
<sequence>MHKLLLKREGENYKKTKKEKGSKIMNSGWSILVFSASVKIFICTKWIRHFWTIVLYLDNGRLVGELEMNICILLAYTRKIRNKGSIVDMEFWELYSWYMLSSLASSIQQISSSVDQIWTWFEQRIRITIIINASENHCPYNNDVSSQIDFVQPFCDGILYKSLLWNLISLGVSFMAPAKTGKKLGKKFMIDFIKEVFLLEFRQVVLPLSSVNPPKVGCLRQGWLFCEAFQDGGQGAYNLGCTPLDSSKKKTCSTACTLMHSDCAQTSKYVKRGKIEYRCSVAGRIIPCWKQYTDLPAAVAVTVVFGADAAAAMEVQAAATVNVQAAAEVHWNGWLCVGWEKVAGQHQNMVWQIGGGMGVELGGEIDNYTTNNVS</sequence>
<organism evidence="1 2">
    <name type="scientific">Puccinia sorghi</name>
    <dbReference type="NCBI Taxonomy" id="27349"/>
    <lineage>
        <taxon>Eukaryota</taxon>
        <taxon>Fungi</taxon>
        <taxon>Dikarya</taxon>
        <taxon>Basidiomycota</taxon>
        <taxon>Pucciniomycotina</taxon>
        <taxon>Pucciniomycetes</taxon>
        <taxon>Pucciniales</taxon>
        <taxon>Pucciniaceae</taxon>
        <taxon>Puccinia</taxon>
    </lineage>
</organism>
<dbReference type="EMBL" id="LAVV01008088">
    <property type="protein sequence ID" value="KNZ53822.1"/>
    <property type="molecule type" value="Genomic_DNA"/>
</dbReference>
<comment type="caution">
    <text evidence="1">The sequence shown here is derived from an EMBL/GenBank/DDBJ whole genome shotgun (WGS) entry which is preliminary data.</text>
</comment>
<proteinExistence type="predicted"/>
<keyword evidence="2" id="KW-1185">Reference proteome</keyword>
<reference evidence="1 2" key="1">
    <citation type="submission" date="2015-08" db="EMBL/GenBank/DDBJ databases">
        <title>Next Generation Sequencing and Analysis of the Genome of Puccinia sorghi L Schw, the Causal Agent of Maize Common Rust.</title>
        <authorList>
            <person name="Rochi L."/>
            <person name="Burguener G."/>
            <person name="Darino M."/>
            <person name="Turjanski A."/>
            <person name="Kreff E."/>
            <person name="Dieguez M.J."/>
            <person name="Sacco F."/>
        </authorList>
    </citation>
    <scope>NUCLEOTIDE SEQUENCE [LARGE SCALE GENOMIC DNA]</scope>
    <source>
        <strain evidence="1 2">RO10H11247</strain>
    </source>
</reference>
<accession>A0A0L6UZZ1</accession>
<protein>
    <submittedName>
        <fullName evidence="1">Uncharacterized protein</fullName>
    </submittedName>
</protein>
<dbReference type="AlphaFoldDB" id="A0A0L6UZZ1"/>
<evidence type="ECO:0000313" key="2">
    <source>
        <dbReference type="Proteomes" id="UP000037035"/>
    </source>
</evidence>
<evidence type="ECO:0000313" key="1">
    <source>
        <dbReference type="EMBL" id="KNZ53822.1"/>
    </source>
</evidence>
<dbReference type="VEuPathDB" id="FungiDB:VP01_3127g1"/>
<dbReference type="Proteomes" id="UP000037035">
    <property type="component" value="Unassembled WGS sequence"/>
</dbReference>